<comment type="caution">
    <text evidence="1">The sequence shown here is derived from an EMBL/GenBank/DDBJ whole genome shotgun (WGS) entry which is preliminary data.</text>
</comment>
<protein>
    <submittedName>
        <fullName evidence="1">Uncharacterized protein</fullName>
    </submittedName>
</protein>
<reference evidence="1" key="1">
    <citation type="submission" date="2021-10" db="EMBL/GenBank/DDBJ databases">
        <title>Tropical sea cucumber genome reveals ecological adaptation and Cuvierian tubules defense mechanism.</title>
        <authorList>
            <person name="Chen T."/>
        </authorList>
    </citation>
    <scope>NUCLEOTIDE SEQUENCE</scope>
    <source>
        <strain evidence="1">Nanhai2018</strain>
        <tissue evidence="1">Muscle</tissue>
    </source>
</reference>
<name>A0A9Q1H4E7_HOLLE</name>
<dbReference type="EMBL" id="JAIZAY010000011">
    <property type="protein sequence ID" value="KAJ8032954.1"/>
    <property type="molecule type" value="Genomic_DNA"/>
</dbReference>
<accession>A0A9Q1H4E7</accession>
<organism evidence="1 2">
    <name type="scientific">Holothuria leucospilota</name>
    <name type="common">Black long sea cucumber</name>
    <name type="synonym">Mertensiothuria leucospilota</name>
    <dbReference type="NCBI Taxonomy" id="206669"/>
    <lineage>
        <taxon>Eukaryota</taxon>
        <taxon>Metazoa</taxon>
        <taxon>Echinodermata</taxon>
        <taxon>Eleutherozoa</taxon>
        <taxon>Echinozoa</taxon>
        <taxon>Holothuroidea</taxon>
        <taxon>Aspidochirotacea</taxon>
        <taxon>Aspidochirotida</taxon>
        <taxon>Holothuriidae</taxon>
        <taxon>Holothuria</taxon>
    </lineage>
</organism>
<evidence type="ECO:0000313" key="2">
    <source>
        <dbReference type="Proteomes" id="UP001152320"/>
    </source>
</evidence>
<evidence type="ECO:0000313" key="1">
    <source>
        <dbReference type="EMBL" id="KAJ8032954.1"/>
    </source>
</evidence>
<keyword evidence="2" id="KW-1185">Reference proteome</keyword>
<proteinExistence type="predicted"/>
<dbReference type="AlphaFoldDB" id="A0A9Q1H4E7"/>
<sequence length="118" mass="13584">MPLHKTAMTARYDKGRISPWNNFPRYTTGKPFVCTCFVYNDVCTSCTETRILLLLGYSLSLHHRQVKMRHQPVTKAHLISSTNNLSIREIVRNSHNIALLRMTAKFISLDQMDVSSPF</sequence>
<dbReference type="Proteomes" id="UP001152320">
    <property type="component" value="Chromosome 11"/>
</dbReference>
<gene>
    <name evidence="1" type="ORF">HOLleu_23053</name>
</gene>